<dbReference type="InterPro" id="IPR028361">
    <property type="entry name" value="GPI_transamidase"/>
</dbReference>
<dbReference type="AlphaFoldDB" id="A0AA35ZYR5"/>
<name>A0AA35ZYR5_LACSI</name>
<gene>
    <name evidence="2" type="ORF">LSALG_LOCUS38953</name>
</gene>
<accession>A0AA35ZYR5</accession>
<keyword evidence="1" id="KW-0732">Signal</keyword>
<dbReference type="Proteomes" id="UP001177003">
    <property type="component" value="Chromosome 8"/>
</dbReference>
<dbReference type="GO" id="GO:0016255">
    <property type="term" value="P:attachment of GPI anchor to protein"/>
    <property type="evidence" value="ECO:0007669"/>
    <property type="project" value="InterPro"/>
</dbReference>
<dbReference type="PANTHER" id="PTHR48067">
    <property type="entry name" value="GPI-ANCHOR TRANSAMIDASE"/>
    <property type="match status" value="1"/>
</dbReference>
<evidence type="ECO:0000313" key="3">
    <source>
        <dbReference type="Proteomes" id="UP001177003"/>
    </source>
</evidence>
<keyword evidence="3" id="KW-1185">Reference proteome</keyword>
<dbReference type="GO" id="GO:0042765">
    <property type="term" value="C:GPI-anchor transamidase complex"/>
    <property type="evidence" value="ECO:0007669"/>
    <property type="project" value="InterPro"/>
</dbReference>
<sequence>MELTPTCIVVAEDREGREEDIKVLTEPPPGSSPRWHASCEIRDHRVVGVYVVDRFTFYTLAFFERLNMYDNASLISLFGSFNPNLLLSTAYYRTDLYQQELEKQQQPNLSSQMYVQPSQTYVQPERAYQSTGAPHQPISSFQNKGLGLGVDQEREREQIDRALLKNVLDIFVEIGMGQM</sequence>
<proteinExistence type="predicted"/>
<reference evidence="2" key="1">
    <citation type="submission" date="2023-04" db="EMBL/GenBank/DDBJ databases">
        <authorList>
            <person name="Vijverberg K."/>
            <person name="Xiong W."/>
            <person name="Schranz E."/>
        </authorList>
    </citation>
    <scope>NUCLEOTIDE SEQUENCE</scope>
</reference>
<dbReference type="GO" id="GO:0003923">
    <property type="term" value="F:GPI-anchor transamidase activity"/>
    <property type="evidence" value="ECO:0007669"/>
    <property type="project" value="InterPro"/>
</dbReference>
<evidence type="ECO:0000256" key="1">
    <source>
        <dbReference type="ARBA" id="ARBA00022729"/>
    </source>
</evidence>
<dbReference type="PANTHER" id="PTHR48067:SF1">
    <property type="entry name" value="GPI-ANCHOR TRANSAMIDASE"/>
    <property type="match status" value="1"/>
</dbReference>
<organism evidence="2 3">
    <name type="scientific">Lactuca saligna</name>
    <name type="common">Willowleaf lettuce</name>
    <dbReference type="NCBI Taxonomy" id="75948"/>
    <lineage>
        <taxon>Eukaryota</taxon>
        <taxon>Viridiplantae</taxon>
        <taxon>Streptophyta</taxon>
        <taxon>Embryophyta</taxon>
        <taxon>Tracheophyta</taxon>
        <taxon>Spermatophyta</taxon>
        <taxon>Magnoliopsida</taxon>
        <taxon>eudicotyledons</taxon>
        <taxon>Gunneridae</taxon>
        <taxon>Pentapetalae</taxon>
        <taxon>asterids</taxon>
        <taxon>campanulids</taxon>
        <taxon>Asterales</taxon>
        <taxon>Asteraceae</taxon>
        <taxon>Cichorioideae</taxon>
        <taxon>Cichorieae</taxon>
        <taxon>Lactucinae</taxon>
        <taxon>Lactuca</taxon>
    </lineage>
</organism>
<protein>
    <submittedName>
        <fullName evidence="2">Uncharacterized protein</fullName>
    </submittedName>
</protein>
<dbReference type="EMBL" id="OX465084">
    <property type="protein sequence ID" value="CAI9300302.1"/>
    <property type="molecule type" value="Genomic_DNA"/>
</dbReference>
<evidence type="ECO:0000313" key="2">
    <source>
        <dbReference type="EMBL" id="CAI9300302.1"/>
    </source>
</evidence>